<keyword evidence="4" id="KW-0309">Germination</keyword>
<dbReference type="Proteomes" id="UP000295832">
    <property type="component" value="Unassembled WGS sequence"/>
</dbReference>
<dbReference type="STRING" id="926561.GCA_000379025_02342"/>
<evidence type="ECO:0000313" key="9">
    <source>
        <dbReference type="EMBL" id="TDX48455.1"/>
    </source>
</evidence>
<feature type="transmembrane region" description="Helical" evidence="8">
    <location>
        <begin position="305"/>
        <end position="322"/>
    </location>
</feature>
<dbReference type="InterPro" id="IPR004761">
    <property type="entry name" value="Spore_GerAB"/>
</dbReference>
<feature type="transmembrane region" description="Helical" evidence="8">
    <location>
        <begin position="261"/>
        <end position="284"/>
    </location>
</feature>
<evidence type="ECO:0000313" key="10">
    <source>
        <dbReference type="Proteomes" id="UP000295832"/>
    </source>
</evidence>
<feature type="transmembrane region" description="Helical" evidence="8">
    <location>
        <begin position="113"/>
        <end position="132"/>
    </location>
</feature>
<comment type="subcellular location">
    <subcellularLocation>
        <location evidence="1">Membrane</location>
        <topology evidence="1">Multi-pass membrane protein</topology>
    </subcellularLocation>
</comment>
<feature type="transmembrane region" description="Helical" evidence="8">
    <location>
        <begin position="182"/>
        <end position="201"/>
    </location>
</feature>
<dbReference type="PANTHER" id="PTHR34975:SF2">
    <property type="entry name" value="SPORE GERMINATION PROTEIN A2"/>
    <property type="match status" value="1"/>
</dbReference>
<protein>
    <submittedName>
        <fullName evidence="9">Spore germination protein</fullName>
    </submittedName>
</protein>
<organism evidence="9 10">
    <name type="scientific">Orenia marismortui</name>
    <dbReference type="NCBI Taxonomy" id="46469"/>
    <lineage>
        <taxon>Bacteria</taxon>
        <taxon>Bacillati</taxon>
        <taxon>Bacillota</taxon>
        <taxon>Clostridia</taxon>
        <taxon>Halanaerobiales</taxon>
        <taxon>Halobacteroidaceae</taxon>
        <taxon>Orenia</taxon>
    </lineage>
</organism>
<dbReference type="PANTHER" id="PTHR34975">
    <property type="entry name" value="SPORE GERMINATION PROTEIN A2"/>
    <property type="match status" value="1"/>
</dbReference>
<evidence type="ECO:0000256" key="6">
    <source>
        <dbReference type="ARBA" id="ARBA00022989"/>
    </source>
</evidence>
<dbReference type="EMBL" id="SOEG01000027">
    <property type="protein sequence ID" value="TDX48455.1"/>
    <property type="molecule type" value="Genomic_DNA"/>
</dbReference>
<sequence length="360" mass="40883">MKGKISRQQVFYLSIIIVVPTLILSVPASLAKDAGTAGWISLILGGTLAGIFHYILLKLSLNFSNQSIIKDCKIILGPIWGRIILLPYVIVILSDTIFIFIETVDYMEFSMPQINTKFFYIAINLLTVYLVYNRVEVLCRISKIAVVIMIAAVAFMMILILFRGHIVDWNRIYPLNFKFKLIIKGSLLPLLWFVMIPNLLLMFKPYLIENQKSIKKSLYGNFFIQLLIISLFIITIAAFGIDLTSALKFPVYDLIKLTIKGFEVMVFVTWIMGTFLKLSVFYFVSSKIIAELFELSSSKDMIIPLAILFTASSIFSSQNILLENILAHIVVGQLFFGYGLSLFLFIILYFVFATRSSSVD</sequence>
<dbReference type="GO" id="GO:0009847">
    <property type="term" value="P:spore germination"/>
    <property type="evidence" value="ECO:0007669"/>
    <property type="project" value="InterPro"/>
</dbReference>
<evidence type="ECO:0000256" key="8">
    <source>
        <dbReference type="SAM" id="Phobius"/>
    </source>
</evidence>
<feature type="transmembrane region" description="Helical" evidence="8">
    <location>
        <begin position="334"/>
        <end position="352"/>
    </location>
</feature>
<evidence type="ECO:0000256" key="3">
    <source>
        <dbReference type="ARBA" id="ARBA00022448"/>
    </source>
</evidence>
<keyword evidence="5 8" id="KW-0812">Transmembrane</keyword>
<feature type="transmembrane region" description="Helical" evidence="8">
    <location>
        <begin position="12"/>
        <end position="31"/>
    </location>
</feature>
<feature type="transmembrane region" description="Helical" evidence="8">
    <location>
        <begin position="37"/>
        <end position="59"/>
    </location>
</feature>
<evidence type="ECO:0000256" key="5">
    <source>
        <dbReference type="ARBA" id="ARBA00022692"/>
    </source>
</evidence>
<evidence type="ECO:0000256" key="2">
    <source>
        <dbReference type="ARBA" id="ARBA00007998"/>
    </source>
</evidence>
<keyword evidence="7 8" id="KW-0472">Membrane</keyword>
<evidence type="ECO:0000256" key="7">
    <source>
        <dbReference type="ARBA" id="ARBA00023136"/>
    </source>
</evidence>
<dbReference type="AlphaFoldDB" id="A0A4R8GU88"/>
<dbReference type="Pfam" id="PF03845">
    <property type="entry name" value="Spore_permease"/>
    <property type="match status" value="1"/>
</dbReference>
<dbReference type="RefSeq" id="WP_134118007.1">
    <property type="nucleotide sequence ID" value="NZ_SOEG01000027.1"/>
</dbReference>
<keyword evidence="10" id="KW-1185">Reference proteome</keyword>
<comment type="caution">
    <text evidence="9">The sequence shown here is derived from an EMBL/GenBank/DDBJ whole genome shotgun (WGS) entry which is preliminary data.</text>
</comment>
<feature type="transmembrane region" description="Helical" evidence="8">
    <location>
        <begin position="79"/>
        <end position="101"/>
    </location>
</feature>
<keyword evidence="6 8" id="KW-1133">Transmembrane helix</keyword>
<feature type="transmembrane region" description="Helical" evidence="8">
    <location>
        <begin position="144"/>
        <end position="162"/>
    </location>
</feature>
<evidence type="ECO:0000256" key="4">
    <source>
        <dbReference type="ARBA" id="ARBA00022544"/>
    </source>
</evidence>
<name>A0A4R8GU88_9FIRM</name>
<accession>A0A4R8GU88</accession>
<reference evidence="9 10" key="1">
    <citation type="submission" date="2019-03" db="EMBL/GenBank/DDBJ databases">
        <title>Subsurface microbial communities from deep shales in Ohio and West Virginia, USA.</title>
        <authorList>
            <person name="Wrighton K."/>
        </authorList>
    </citation>
    <scope>NUCLEOTIDE SEQUENCE [LARGE SCALE GENOMIC DNA]</scope>
    <source>
        <strain evidence="9 10">MSL 6dP</strain>
    </source>
</reference>
<keyword evidence="3" id="KW-0813">Transport</keyword>
<dbReference type="GO" id="GO:0016020">
    <property type="term" value="C:membrane"/>
    <property type="evidence" value="ECO:0007669"/>
    <property type="project" value="UniProtKB-SubCell"/>
</dbReference>
<proteinExistence type="inferred from homology"/>
<feature type="transmembrane region" description="Helical" evidence="8">
    <location>
        <begin position="222"/>
        <end position="241"/>
    </location>
</feature>
<comment type="similarity">
    <text evidence="2">Belongs to the amino acid-polyamine-organocation (APC) superfamily. Spore germination protein (SGP) (TC 2.A.3.9) family.</text>
</comment>
<evidence type="ECO:0000256" key="1">
    <source>
        <dbReference type="ARBA" id="ARBA00004141"/>
    </source>
</evidence>
<gene>
    <name evidence="9" type="ORF">C7959_12724</name>
</gene>